<dbReference type="EMBL" id="JAFFGU010000015">
    <property type="protein sequence ID" value="MBM7280126.1"/>
    <property type="molecule type" value="Genomic_DNA"/>
</dbReference>
<dbReference type="PROSITE" id="PS50937">
    <property type="entry name" value="HTH_MERR_2"/>
    <property type="match status" value="1"/>
</dbReference>
<accession>A0AAW4GB29</accession>
<keyword evidence="3" id="KW-0010">Activator</keyword>
<evidence type="ECO:0000256" key="2">
    <source>
        <dbReference type="ARBA" id="ARBA00023125"/>
    </source>
</evidence>
<keyword evidence="1" id="KW-0805">Transcription regulation</keyword>
<evidence type="ECO:0000313" key="6">
    <source>
        <dbReference type="EMBL" id="MBM7280126.1"/>
    </source>
</evidence>
<feature type="domain" description="HTH merR-type" evidence="5">
    <location>
        <begin position="15"/>
        <end position="84"/>
    </location>
</feature>
<dbReference type="InterPro" id="IPR009061">
    <property type="entry name" value="DNA-bd_dom_put_sf"/>
</dbReference>
<dbReference type="InterPro" id="IPR012925">
    <property type="entry name" value="TipAS_dom"/>
</dbReference>
<comment type="caution">
    <text evidence="6">The sequence shown here is derived from an EMBL/GenBank/DDBJ whole genome shotgun (WGS) entry which is preliminary data.</text>
</comment>
<evidence type="ECO:0000256" key="4">
    <source>
        <dbReference type="ARBA" id="ARBA00023163"/>
    </source>
</evidence>
<dbReference type="SUPFAM" id="SSF89082">
    <property type="entry name" value="Antibiotic binding domain of TipA-like multidrug resistance regulators"/>
    <property type="match status" value="1"/>
</dbReference>
<dbReference type="Gene3D" id="1.10.490.50">
    <property type="entry name" value="Antibiotic binding domain of TipA-like multidrug resistance regulators"/>
    <property type="match status" value="1"/>
</dbReference>
<dbReference type="SUPFAM" id="SSF46955">
    <property type="entry name" value="Putative DNA-binding domain"/>
    <property type="match status" value="1"/>
</dbReference>
<evidence type="ECO:0000256" key="3">
    <source>
        <dbReference type="ARBA" id="ARBA00023159"/>
    </source>
</evidence>
<dbReference type="Pfam" id="PF13411">
    <property type="entry name" value="MerR_1"/>
    <property type="match status" value="1"/>
</dbReference>
<gene>
    <name evidence="6" type="ORF">JTZ10_20490</name>
</gene>
<dbReference type="InterPro" id="IPR000551">
    <property type="entry name" value="MerR-type_HTH_dom"/>
</dbReference>
<dbReference type="SMART" id="SM00422">
    <property type="entry name" value="HTH_MERR"/>
    <property type="match status" value="1"/>
</dbReference>
<dbReference type="PROSITE" id="PS00552">
    <property type="entry name" value="HTH_MERR_1"/>
    <property type="match status" value="1"/>
</dbReference>
<organism evidence="6 7">
    <name type="scientific">Gordonia rubripertincta</name>
    <name type="common">Rhodococcus corallinus</name>
    <dbReference type="NCBI Taxonomy" id="36822"/>
    <lineage>
        <taxon>Bacteria</taxon>
        <taxon>Bacillati</taxon>
        <taxon>Actinomycetota</taxon>
        <taxon>Actinomycetes</taxon>
        <taxon>Mycobacteriales</taxon>
        <taxon>Gordoniaceae</taxon>
        <taxon>Gordonia</taxon>
    </lineage>
</organism>
<dbReference type="PANTHER" id="PTHR30204:SF90">
    <property type="entry name" value="HTH-TYPE TRANSCRIPTIONAL ACTIVATOR MTA"/>
    <property type="match status" value="1"/>
</dbReference>
<evidence type="ECO:0000313" key="7">
    <source>
        <dbReference type="Proteomes" id="UP001195196"/>
    </source>
</evidence>
<dbReference type="GO" id="GO:0003700">
    <property type="term" value="F:DNA-binding transcription factor activity"/>
    <property type="evidence" value="ECO:0007669"/>
    <property type="project" value="InterPro"/>
</dbReference>
<protein>
    <submittedName>
        <fullName evidence="6">MerR family transcriptional regulator</fullName>
    </submittedName>
</protein>
<keyword evidence="4" id="KW-0804">Transcription</keyword>
<keyword evidence="2" id="KW-0238">DNA-binding</keyword>
<evidence type="ECO:0000256" key="1">
    <source>
        <dbReference type="ARBA" id="ARBA00023015"/>
    </source>
</evidence>
<dbReference type="Proteomes" id="UP001195196">
    <property type="component" value="Unassembled WGS sequence"/>
</dbReference>
<dbReference type="GO" id="GO:0003677">
    <property type="term" value="F:DNA binding"/>
    <property type="evidence" value="ECO:0007669"/>
    <property type="project" value="UniProtKB-KW"/>
</dbReference>
<dbReference type="AlphaFoldDB" id="A0AAW4GB29"/>
<dbReference type="RefSeq" id="WP_204718792.1">
    <property type="nucleotide sequence ID" value="NZ_JAFFGU010000015.1"/>
</dbReference>
<dbReference type="InterPro" id="IPR036244">
    <property type="entry name" value="TipA-like_antibiotic-bd"/>
</dbReference>
<sequence length="265" mass="30215">MSEEKHRPHPAPSSDLTVGVVAGMVGVSVRTLHHYDRIGLVTPSRRTPAGYRVYDDADVARLYRVLPYRELGFSLERIATLLDDPDADELHQLRAQHELLTDRIDHLHRMVAAVEEMMSAKKQGIQLSAAEQREIFGENWPGEEYAAEAEEQWGETDAWQESQKRAARFSKEDWRQIKAETDDLERRLADAMLRGLTPGTAEADALAEEHRAQIGRFYDCTHEMHVGLADVYVTDPRFTAHYDEQVPGLAVYLREVIRANAEKRI</sequence>
<dbReference type="Gene3D" id="1.10.1660.10">
    <property type="match status" value="1"/>
</dbReference>
<dbReference type="CDD" id="cd01106">
    <property type="entry name" value="HTH_TipAL-Mta"/>
    <property type="match status" value="1"/>
</dbReference>
<name>A0AAW4GB29_GORRU</name>
<reference evidence="6" key="1">
    <citation type="submission" date="2021-02" db="EMBL/GenBank/DDBJ databases">
        <title>Taxonomy, biology and ecology of Rhodococcus bacteria occurring in California pistachio and other woody hosts as revealed by genome sequence analyses.</title>
        <authorList>
            <person name="Riely B."/>
            <person name="Gai Y."/>
        </authorList>
    </citation>
    <scope>NUCLEOTIDE SEQUENCE</scope>
    <source>
        <strain evidence="6">BP-295</strain>
    </source>
</reference>
<dbReference type="PRINTS" id="PR00040">
    <property type="entry name" value="HTHMERR"/>
</dbReference>
<evidence type="ECO:0000259" key="5">
    <source>
        <dbReference type="PROSITE" id="PS50937"/>
    </source>
</evidence>
<dbReference type="InterPro" id="IPR047057">
    <property type="entry name" value="MerR_fam"/>
</dbReference>
<proteinExistence type="predicted"/>
<dbReference type="PANTHER" id="PTHR30204">
    <property type="entry name" value="REDOX-CYCLING DRUG-SENSING TRANSCRIPTIONAL ACTIVATOR SOXR"/>
    <property type="match status" value="1"/>
</dbReference>
<dbReference type="Pfam" id="PF07739">
    <property type="entry name" value="TipAS"/>
    <property type="match status" value="1"/>
</dbReference>